<protein>
    <submittedName>
        <fullName evidence="2">Uncharacterized protein</fullName>
    </submittedName>
</protein>
<dbReference type="Proteomes" id="UP000829925">
    <property type="component" value="Chromosome"/>
</dbReference>
<dbReference type="RefSeq" id="WP_245095434.1">
    <property type="nucleotide sequence ID" value="NZ_CP095053.1"/>
</dbReference>
<evidence type="ECO:0000256" key="1">
    <source>
        <dbReference type="SAM" id="Phobius"/>
    </source>
</evidence>
<evidence type="ECO:0000313" key="2">
    <source>
        <dbReference type="EMBL" id="UOR06449.1"/>
    </source>
</evidence>
<keyword evidence="3" id="KW-1185">Reference proteome</keyword>
<keyword evidence="1" id="KW-1133">Transmembrane helix</keyword>
<keyword evidence="1" id="KW-0472">Membrane</keyword>
<name>A0A8T9T3B6_9BACT</name>
<keyword evidence="1" id="KW-0812">Transmembrane</keyword>
<accession>A0A8T9T3B6</accession>
<organism evidence="2 3">
    <name type="scientific">Hymenobacter aerilatus</name>
    <dbReference type="NCBI Taxonomy" id="2932251"/>
    <lineage>
        <taxon>Bacteria</taxon>
        <taxon>Pseudomonadati</taxon>
        <taxon>Bacteroidota</taxon>
        <taxon>Cytophagia</taxon>
        <taxon>Cytophagales</taxon>
        <taxon>Hymenobacteraceae</taxon>
        <taxon>Hymenobacter</taxon>
    </lineage>
</organism>
<reference evidence="2 3" key="1">
    <citation type="submission" date="2022-04" db="EMBL/GenBank/DDBJ databases">
        <title>Hymenobacter sp. isolated from the air.</title>
        <authorList>
            <person name="Won M."/>
            <person name="Lee C.-M."/>
            <person name="Woen H.-Y."/>
            <person name="Kwon S.-W."/>
        </authorList>
    </citation>
    <scope>NUCLEOTIDE SEQUENCE [LARGE SCALE GENOMIC DNA]</scope>
    <source>
        <strain evidence="3">5413 J-13</strain>
    </source>
</reference>
<dbReference type="AlphaFoldDB" id="A0A8T9T3B6"/>
<proteinExistence type="predicted"/>
<feature type="transmembrane region" description="Helical" evidence="1">
    <location>
        <begin position="66"/>
        <end position="85"/>
    </location>
</feature>
<dbReference type="KEGG" id="haei:MUN82_04975"/>
<dbReference type="EMBL" id="CP095053">
    <property type="protein sequence ID" value="UOR06449.1"/>
    <property type="molecule type" value="Genomic_DNA"/>
</dbReference>
<evidence type="ECO:0000313" key="3">
    <source>
        <dbReference type="Proteomes" id="UP000829925"/>
    </source>
</evidence>
<gene>
    <name evidence="2" type="ORF">MUN82_04975</name>
</gene>
<sequence>MAKTLRPILCPQCGSPAKTTLGPDLFRCDACQTEYYLDSDDVTVHVQHHYPPTPIPTPPAPMAARYWVASLFLLIAIGALTWLYLRNARHPEQASQVVSKPVSYLTRYLYADARRQPVYVTLRTEAPRWGSDSTAWTAVFLDPRTGQVRREQKLLPLGRHPDNHIYSWHTFPGDRVYLLGNERLYLIESNPDRLIDVTDTLLVRFPPASSGVAQIEFEPSYEALRVLTNDGQTFFYLPASGHVLSKGEALYRAAYANLPRRFFTFEWPERTGDEESWPLLLANRPTHYPVVAFDDLTQNRRFFEPRILYQDAKTLLIAVAPTAKRNGPAVVQCLDAKTARLLWSRPASPYTFHEAVRTTDGFALAYSTGPAQDYVHGIVLLADDGRELHDFQRKRLE</sequence>